<proteinExistence type="predicted"/>
<evidence type="ECO:0000256" key="1">
    <source>
        <dbReference type="SAM" id="Coils"/>
    </source>
</evidence>
<name>A0A842ELL1_9LIST</name>
<keyword evidence="1" id="KW-0175">Coiled coil</keyword>
<gene>
    <name evidence="2" type="ORF">HCB35_04830</name>
</gene>
<accession>A0A842ELL1</accession>
<dbReference type="AlphaFoldDB" id="A0A842ELL1"/>
<evidence type="ECO:0000313" key="3">
    <source>
        <dbReference type="Proteomes" id="UP000553016"/>
    </source>
</evidence>
<sequence>MSEENNRLNELLGGWEMTGLLERRTTILPSNKKRQLEILREIVILQKNRNCEKSVKKLQIELEKLMSERDQFKRSLLASEIIFEITLGAPFDDLEIVHFQRMKDNRLTLKDIADYYEITKNALDGRLNKMGLYENRRKQP</sequence>
<reference evidence="2 3" key="1">
    <citation type="submission" date="2020-03" db="EMBL/GenBank/DDBJ databases">
        <title>Soil Listeria distribution.</title>
        <authorList>
            <person name="Liao J."/>
            <person name="Wiedmann M."/>
        </authorList>
    </citation>
    <scope>NUCLEOTIDE SEQUENCE [LARGE SCALE GENOMIC DNA]</scope>
    <source>
        <strain evidence="2 3">FSL L7-0149</strain>
    </source>
</reference>
<dbReference type="RefSeq" id="WP_185540211.1">
    <property type="nucleotide sequence ID" value="NZ_JAARZA010000002.1"/>
</dbReference>
<feature type="coiled-coil region" evidence="1">
    <location>
        <begin position="48"/>
        <end position="75"/>
    </location>
</feature>
<protein>
    <submittedName>
        <fullName evidence="2">Uncharacterized protein</fullName>
    </submittedName>
</protein>
<organism evidence="2 3">
    <name type="scientific">Listeria booriae</name>
    <dbReference type="NCBI Taxonomy" id="1552123"/>
    <lineage>
        <taxon>Bacteria</taxon>
        <taxon>Bacillati</taxon>
        <taxon>Bacillota</taxon>
        <taxon>Bacilli</taxon>
        <taxon>Bacillales</taxon>
        <taxon>Listeriaceae</taxon>
        <taxon>Listeria</taxon>
    </lineage>
</organism>
<comment type="caution">
    <text evidence="2">The sequence shown here is derived from an EMBL/GenBank/DDBJ whole genome shotgun (WGS) entry which is preliminary data.</text>
</comment>
<dbReference type="Proteomes" id="UP000553016">
    <property type="component" value="Unassembled WGS sequence"/>
</dbReference>
<dbReference type="EMBL" id="JAARZA010000002">
    <property type="protein sequence ID" value="MBC2239790.1"/>
    <property type="molecule type" value="Genomic_DNA"/>
</dbReference>
<evidence type="ECO:0000313" key="2">
    <source>
        <dbReference type="EMBL" id="MBC2239790.1"/>
    </source>
</evidence>